<evidence type="ECO:0000256" key="1">
    <source>
        <dbReference type="SAM" id="MobiDB-lite"/>
    </source>
</evidence>
<feature type="compositionally biased region" description="Low complexity" evidence="1">
    <location>
        <begin position="1"/>
        <end position="33"/>
    </location>
</feature>
<evidence type="ECO:0000313" key="2">
    <source>
        <dbReference type="EMBL" id="KAF7508898.1"/>
    </source>
</evidence>
<evidence type="ECO:0000313" key="3">
    <source>
        <dbReference type="Proteomes" id="UP000606974"/>
    </source>
</evidence>
<organism evidence="2 3">
    <name type="scientific">Endocarpon pusillum</name>
    <dbReference type="NCBI Taxonomy" id="364733"/>
    <lineage>
        <taxon>Eukaryota</taxon>
        <taxon>Fungi</taxon>
        <taxon>Dikarya</taxon>
        <taxon>Ascomycota</taxon>
        <taxon>Pezizomycotina</taxon>
        <taxon>Eurotiomycetes</taxon>
        <taxon>Chaetothyriomycetidae</taxon>
        <taxon>Verrucariales</taxon>
        <taxon>Verrucariaceae</taxon>
        <taxon>Endocarpon</taxon>
    </lineage>
</organism>
<protein>
    <submittedName>
        <fullName evidence="2">Uncharacterized protein</fullName>
    </submittedName>
</protein>
<feature type="region of interest" description="Disordered" evidence="1">
    <location>
        <begin position="1"/>
        <end position="84"/>
    </location>
</feature>
<name>A0A8H7AH28_9EURO</name>
<gene>
    <name evidence="2" type="ORF">GJ744_008607</name>
</gene>
<dbReference type="AlphaFoldDB" id="A0A8H7AH28"/>
<dbReference type="EMBL" id="JAACFV010000048">
    <property type="protein sequence ID" value="KAF7508898.1"/>
    <property type="molecule type" value="Genomic_DNA"/>
</dbReference>
<dbReference type="Proteomes" id="UP000606974">
    <property type="component" value="Unassembled WGS sequence"/>
</dbReference>
<comment type="caution">
    <text evidence="2">The sequence shown here is derived from an EMBL/GenBank/DDBJ whole genome shotgun (WGS) entry which is preliminary data.</text>
</comment>
<reference evidence="2" key="1">
    <citation type="submission" date="2020-02" db="EMBL/GenBank/DDBJ databases">
        <authorList>
            <person name="Palmer J.M."/>
        </authorList>
    </citation>
    <scope>NUCLEOTIDE SEQUENCE</scope>
    <source>
        <strain evidence="2">EPUS1.4</strain>
        <tissue evidence="2">Thallus</tissue>
    </source>
</reference>
<accession>A0A8H7AH28</accession>
<keyword evidence="3" id="KW-1185">Reference proteome</keyword>
<proteinExistence type="predicted"/>
<sequence length="84" mass="9148">MMNHSSSPTPQTPPSGSRSSSPKTTTLPLTPLSMANMDPISTTKTRHDVEVRHKLSTSKPGIVNLNDPVRDPGLPQRHRHSLTT</sequence>